<feature type="compositionally biased region" description="Polar residues" evidence="1">
    <location>
        <begin position="703"/>
        <end position="723"/>
    </location>
</feature>
<feature type="region of interest" description="Disordered" evidence="1">
    <location>
        <begin position="770"/>
        <end position="792"/>
    </location>
</feature>
<feature type="region of interest" description="Disordered" evidence="1">
    <location>
        <begin position="651"/>
        <end position="679"/>
    </location>
</feature>
<evidence type="ECO:0000313" key="3">
    <source>
        <dbReference type="Proteomes" id="UP000256328"/>
    </source>
</evidence>
<feature type="compositionally biased region" description="Low complexity" evidence="1">
    <location>
        <begin position="658"/>
        <end position="674"/>
    </location>
</feature>
<sequence>MYTNWRDSMPPQAASHTSSASTSSATSTLSNMSSLLNIEPVPEYKHNTTLPWILHHILECELSSELPLRIMFSFNAGQRLPTVQEAHKCWQHEPRGKLIIEFLTAMQKNASSSTAAHPPPDVLTPISAPPGKSFGSADTAEVTVLPRNDFKFDISMLPKSPTEDRRMSQGIPKEFIKKFCLDKVFVQDYNAVDFNQALVGIDYLRDLECTRRTALREAAVRLGMDKDNWKEVLSDDPVAKKWVEEVQKQELAIEEQYAILFVNLRVWTMINDLQIEPFYKPSAIAMLNTLFPPSIQELPNDRINPAVLRRYRKAFLKYIAAIETTGSCVLDSFIVKMQQPGKVQSWLGTRHQIEEYLKLASVMIEEASAVDGIGFFRAHSALSTHSRENSRTSSNFSGRPMTGSSANSSFDGVHSTPPTPRTPSNSFEGNSTTRSKVHGRRKMSVPAESHQPHDHPSSATSIRTLDRSETSTSTTRERPQTAVSRGPSMEGTETGASQASSGPATDGRRSRSFFRSETPDSRHGSEAGRRSASVPRRPSTSHNRHNPSPGVPQPTLNPKILPFPAPHALQSDNLEFLARPYDEMEAGKPPKLKKKVSAPSFFLRGKSSISALGTKYSKGEGNFFLGTPSLGVTRDLFERLSPSTVDVSTFAAQQKLAPRSPSSDTRSSNDSRGSYKGLGNEATKKKKLSIFAKREMPGPAPLNLQSSSFKPAPTSQEHGSSTLRKMASNPSLALKSPVKLKKVSSSNKLRHRASFITSSDIAEPFPTELQHHASKPQTHHIESEDSPHGRVSQTGLFRPLEFENPRSAPHVPGGRNATDIPAGRASIDAMTGRSATDIPVRGKMVGDGVFVAPMPTLIFPQTPTIMDIDEKLRRQRAGSKVTVRNEEVTEVHVG</sequence>
<feature type="compositionally biased region" description="Basic and acidic residues" evidence="1">
    <location>
        <begin position="464"/>
        <end position="479"/>
    </location>
</feature>
<feature type="region of interest" description="Disordered" evidence="1">
    <location>
        <begin position="1"/>
        <end position="26"/>
    </location>
</feature>
<evidence type="ECO:0000256" key="1">
    <source>
        <dbReference type="SAM" id="MobiDB-lite"/>
    </source>
</evidence>
<protein>
    <submittedName>
        <fullName evidence="2">Uncharacterized protein</fullName>
    </submittedName>
</protein>
<dbReference type="Proteomes" id="UP000256328">
    <property type="component" value="Unassembled WGS sequence"/>
</dbReference>
<feature type="compositionally biased region" description="Basic and acidic residues" evidence="1">
    <location>
        <begin position="517"/>
        <end position="529"/>
    </location>
</feature>
<feature type="compositionally biased region" description="Basic and acidic residues" evidence="1">
    <location>
        <begin position="779"/>
        <end position="788"/>
    </location>
</feature>
<dbReference type="EMBL" id="PDLN01000010">
    <property type="protein sequence ID" value="RDW73719.1"/>
    <property type="molecule type" value="Genomic_DNA"/>
</dbReference>
<reference evidence="2 3" key="1">
    <citation type="journal article" date="2018" name="IMA Fungus">
        <title>IMA Genome-F 9: Draft genome sequence of Annulohypoxylon stygium, Aspergillus mulundensis, Berkeleyomyces basicola (syn. Thielaviopsis basicola), Ceratocystis smalleyi, two Cercospora beticola strains, Coleophoma cylindrospora, Fusarium fracticaudum, Phialophora cf. hyalina, and Morchella septimelata.</title>
        <authorList>
            <person name="Wingfield B.D."/>
            <person name="Bills G.F."/>
            <person name="Dong Y."/>
            <person name="Huang W."/>
            <person name="Nel W.J."/>
            <person name="Swalarsk-Parry B.S."/>
            <person name="Vaghefi N."/>
            <person name="Wilken P.M."/>
            <person name="An Z."/>
            <person name="de Beer Z.W."/>
            <person name="De Vos L."/>
            <person name="Chen L."/>
            <person name="Duong T.A."/>
            <person name="Gao Y."/>
            <person name="Hammerbacher A."/>
            <person name="Kikkert J.R."/>
            <person name="Li Y."/>
            <person name="Li H."/>
            <person name="Li K."/>
            <person name="Li Q."/>
            <person name="Liu X."/>
            <person name="Ma X."/>
            <person name="Naidoo K."/>
            <person name="Pethybridge S.J."/>
            <person name="Sun J."/>
            <person name="Steenkamp E.T."/>
            <person name="van der Nest M.A."/>
            <person name="van Wyk S."/>
            <person name="Wingfield M.J."/>
            <person name="Xiong C."/>
            <person name="Yue Q."/>
            <person name="Zhang X."/>
        </authorList>
    </citation>
    <scope>NUCLEOTIDE SEQUENCE [LARGE SCALE GENOMIC DNA]</scope>
    <source>
        <strain evidence="2 3">BP5796</strain>
    </source>
</reference>
<dbReference type="AlphaFoldDB" id="A0A3D8RI33"/>
<proteinExistence type="predicted"/>
<feature type="region of interest" description="Disordered" evidence="1">
    <location>
        <begin position="696"/>
        <end position="729"/>
    </location>
</feature>
<name>A0A3D8RI33_9HELO</name>
<organism evidence="2 3">
    <name type="scientific">Coleophoma crateriformis</name>
    <dbReference type="NCBI Taxonomy" id="565419"/>
    <lineage>
        <taxon>Eukaryota</taxon>
        <taxon>Fungi</taxon>
        <taxon>Dikarya</taxon>
        <taxon>Ascomycota</taxon>
        <taxon>Pezizomycotina</taxon>
        <taxon>Leotiomycetes</taxon>
        <taxon>Helotiales</taxon>
        <taxon>Dermateaceae</taxon>
        <taxon>Coleophoma</taxon>
    </lineage>
</organism>
<accession>A0A3D8RI33</accession>
<evidence type="ECO:0000313" key="2">
    <source>
        <dbReference type="EMBL" id="RDW73719.1"/>
    </source>
</evidence>
<comment type="caution">
    <text evidence="2">The sequence shown here is derived from an EMBL/GenBank/DDBJ whole genome shotgun (WGS) entry which is preliminary data.</text>
</comment>
<keyword evidence="3" id="KW-1185">Reference proteome</keyword>
<feature type="compositionally biased region" description="Low complexity" evidence="1">
    <location>
        <begin position="13"/>
        <end position="26"/>
    </location>
</feature>
<feature type="compositionally biased region" description="Polar residues" evidence="1">
    <location>
        <begin position="391"/>
        <end position="410"/>
    </location>
</feature>
<feature type="compositionally biased region" description="Polar residues" evidence="1">
    <location>
        <begin position="494"/>
        <end position="503"/>
    </location>
</feature>
<feature type="region of interest" description="Disordered" evidence="1">
    <location>
        <begin position="383"/>
        <end position="565"/>
    </location>
</feature>
<gene>
    <name evidence="2" type="ORF">BP5796_07161</name>
</gene>
<dbReference type="OrthoDB" id="3533623at2759"/>